<organism evidence="2 3">
    <name type="scientific">Mycolicibacterium confluentis</name>
    <dbReference type="NCBI Taxonomy" id="28047"/>
    <lineage>
        <taxon>Bacteria</taxon>
        <taxon>Bacillati</taxon>
        <taxon>Actinomycetota</taxon>
        <taxon>Actinomycetes</taxon>
        <taxon>Mycobacteriales</taxon>
        <taxon>Mycobacteriaceae</taxon>
        <taxon>Mycolicibacterium</taxon>
    </lineage>
</organism>
<keyword evidence="3" id="KW-1185">Reference proteome</keyword>
<proteinExistence type="predicted"/>
<sequence length="93" mass="10440">MNGRFRSIRINDDRLPSAVGNDCVAEKIRAAYVGYYLATSGSSSQKKGGTLAPIHHRRRSRAQATSLAHTNWERRDSANRREHNATCARMRPS</sequence>
<feature type="compositionally biased region" description="Basic and acidic residues" evidence="1">
    <location>
        <begin position="71"/>
        <end position="84"/>
    </location>
</feature>
<evidence type="ECO:0000256" key="1">
    <source>
        <dbReference type="SAM" id="MobiDB-lite"/>
    </source>
</evidence>
<evidence type="ECO:0000313" key="3">
    <source>
        <dbReference type="Proteomes" id="UP000466931"/>
    </source>
</evidence>
<name>A0A7I7Y783_9MYCO</name>
<dbReference type="AlphaFoldDB" id="A0A7I7Y783"/>
<dbReference type="EMBL" id="AP022612">
    <property type="protein sequence ID" value="BBZ36922.1"/>
    <property type="molecule type" value="Genomic_DNA"/>
</dbReference>
<gene>
    <name evidence="2" type="ORF">MCNF_55270</name>
</gene>
<accession>A0A7I7Y783</accession>
<feature type="region of interest" description="Disordered" evidence="1">
    <location>
        <begin position="41"/>
        <end position="93"/>
    </location>
</feature>
<protein>
    <submittedName>
        <fullName evidence="2">Uncharacterized protein</fullName>
    </submittedName>
</protein>
<reference evidence="2" key="2">
    <citation type="submission" date="2020-02" db="EMBL/GenBank/DDBJ databases">
        <authorList>
            <person name="Matsumoto Y."/>
            <person name="Motooka D."/>
            <person name="Nakamura S."/>
        </authorList>
    </citation>
    <scope>NUCLEOTIDE SEQUENCE</scope>
    <source>
        <strain evidence="2">JCM 13671</strain>
    </source>
</reference>
<evidence type="ECO:0000313" key="2">
    <source>
        <dbReference type="EMBL" id="BBZ36922.1"/>
    </source>
</evidence>
<reference evidence="2" key="1">
    <citation type="journal article" date="2019" name="Emerg. Microbes Infect.">
        <title>Comprehensive subspecies identification of 175 nontuberculous mycobacteria species based on 7547 genomic profiles.</title>
        <authorList>
            <person name="Matsumoto Y."/>
            <person name="Kinjo T."/>
            <person name="Motooka D."/>
            <person name="Nabeya D."/>
            <person name="Jung N."/>
            <person name="Uechi K."/>
            <person name="Horii T."/>
            <person name="Iida T."/>
            <person name="Fujita J."/>
            <person name="Nakamura S."/>
        </authorList>
    </citation>
    <scope>NUCLEOTIDE SEQUENCE [LARGE SCALE GENOMIC DNA]</scope>
    <source>
        <strain evidence="2">JCM 13671</strain>
    </source>
</reference>
<dbReference type="Proteomes" id="UP000466931">
    <property type="component" value="Chromosome"/>
</dbReference>